<feature type="region of interest" description="Disordered" evidence="11">
    <location>
        <begin position="142"/>
        <end position="168"/>
    </location>
</feature>
<protein>
    <recommendedName>
        <fullName evidence="12">Retroviral polymerase SH3-like domain-containing protein</fullName>
    </recommendedName>
</protein>
<sequence length="386" mass="41471">MGPFLNEGAVLRGYTGGADLFDREGRLLLKTRLVNNILVIDTAKVNSINAVSAEGLMLLHKQLGHPGKAAASKMLPGYNFSGVDCNSCLRSKGHCLPFPGQFPLSSNVLEVIHMDVCGPINPATRGGNRFIFQIIDGHSRMSRNNSSSYSTVHSSAKSDSGKGELDSVRENTGSSAQLLVSSLNFQTPISKWVAPSPSTGVDHLHPFGCTAIIHFPKERRSSKVGPTGVLCMFLGNVEGHRNFRLYDPQSGRILITHDCTFKDSEAFWPLYSSSLPSSSLSLPSNLSLPADLPVVSVAEVSEDVSSPEVVEALCDEGEDESTEAVEVCLPQPVVEVCPPQPVVPLEKPLPKGWTYEPVAETAPKDVTSSISMDNVVSGRFSREAPN</sequence>
<dbReference type="OrthoDB" id="3943081at2759"/>
<evidence type="ECO:0000259" key="12">
    <source>
        <dbReference type="Pfam" id="PF25597"/>
    </source>
</evidence>
<evidence type="ECO:0000313" key="14">
    <source>
        <dbReference type="Proteomes" id="UP000765509"/>
    </source>
</evidence>
<dbReference type="InterPro" id="IPR039537">
    <property type="entry name" value="Retrotran_Ty1/copia-like"/>
</dbReference>
<organism evidence="13 14">
    <name type="scientific">Austropuccinia psidii MF-1</name>
    <dbReference type="NCBI Taxonomy" id="1389203"/>
    <lineage>
        <taxon>Eukaryota</taxon>
        <taxon>Fungi</taxon>
        <taxon>Dikarya</taxon>
        <taxon>Basidiomycota</taxon>
        <taxon>Pucciniomycotina</taxon>
        <taxon>Pucciniomycetes</taxon>
        <taxon>Pucciniales</taxon>
        <taxon>Sphaerophragmiaceae</taxon>
        <taxon>Austropuccinia</taxon>
    </lineage>
</organism>
<dbReference type="GO" id="GO:0003964">
    <property type="term" value="F:RNA-directed DNA polymerase activity"/>
    <property type="evidence" value="ECO:0007669"/>
    <property type="project" value="UniProtKB-KW"/>
</dbReference>
<evidence type="ECO:0000256" key="4">
    <source>
        <dbReference type="ARBA" id="ARBA00022759"/>
    </source>
</evidence>
<keyword evidence="3" id="KW-0479">Metal-binding</keyword>
<evidence type="ECO:0000256" key="8">
    <source>
        <dbReference type="ARBA" id="ARBA00022918"/>
    </source>
</evidence>
<proteinExistence type="predicted"/>
<feature type="compositionally biased region" description="Low complexity" evidence="11">
    <location>
        <begin position="142"/>
        <end position="158"/>
    </location>
</feature>
<dbReference type="GO" id="GO:0015074">
    <property type="term" value="P:DNA integration"/>
    <property type="evidence" value="ECO:0007669"/>
    <property type="project" value="UniProtKB-KW"/>
</dbReference>
<evidence type="ECO:0000256" key="7">
    <source>
        <dbReference type="ARBA" id="ARBA00022908"/>
    </source>
</evidence>
<keyword evidence="9" id="KW-0239">DNA-directed DNA polymerase</keyword>
<keyword evidence="14" id="KW-1185">Reference proteome</keyword>
<dbReference type="PANTHER" id="PTHR42648">
    <property type="entry name" value="TRANSPOSASE, PUTATIVE-RELATED"/>
    <property type="match status" value="1"/>
</dbReference>
<gene>
    <name evidence="13" type="ORF">O181_067662</name>
</gene>
<evidence type="ECO:0000256" key="5">
    <source>
        <dbReference type="ARBA" id="ARBA00022801"/>
    </source>
</evidence>
<dbReference type="AlphaFoldDB" id="A0A9Q3EXU0"/>
<evidence type="ECO:0000256" key="3">
    <source>
        <dbReference type="ARBA" id="ARBA00022723"/>
    </source>
</evidence>
<keyword evidence="2" id="KW-0540">Nuclease</keyword>
<evidence type="ECO:0000256" key="11">
    <source>
        <dbReference type="SAM" id="MobiDB-lite"/>
    </source>
</evidence>
<evidence type="ECO:0000256" key="6">
    <source>
        <dbReference type="ARBA" id="ARBA00022842"/>
    </source>
</evidence>
<feature type="domain" description="Retroviral polymerase SH3-like" evidence="12">
    <location>
        <begin position="209"/>
        <end position="267"/>
    </location>
</feature>
<keyword evidence="5" id="KW-0378">Hydrolase</keyword>
<dbReference type="GO" id="GO:0003887">
    <property type="term" value="F:DNA-directed DNA polymerase activity"/>
    <property type="evidence" value="ECO:0007669"/>
    <property type="project" value="UniProtKB-KW"/>
</dbReference>
<name>A0A9Q3EXU0_9BASI</name>
<dbReference type="GO" id="GO:0046872">
    <property type="term" value="F:metal ion binding"/>
    <property type="evidence" value="ECO:0007669"/>
    <property type="project" value="UniProtKB-KW"/>
</dbReference>
<dbReference type="PANTHER" id="PTHR42648:SF11">
    <property type="entry name" value="TRANSPOSON TY4-P GAG-POL POLYPROTEIN"/>
    <property type="match status" value="1"/>
</dbReference>
<keyword evidence="8" id="KW-0695">RNA-directed DNA polymerase</keyword>
<dbReference type="GO" id="GO:0016787">
    <property type="term" value="F:hydrolase activity"/>
    <property type="evidence" value="ECO:0007669"/>
    <property type="project" value="UniProtKB-KW"/>
</dbReference>
<dbReference type="Proteomes" id="UP000765509">
    <property type="component" value="Unassembled WGS sequence"/>
</dbReference>
<dbReference type="GO" id="GO:0004519">
    <property type="term" value="F:endonuclease activity"/>
    <property type="evidence" value="ECO:0007669"/>
    <property type="project" value="UniProtKB-KW"/>
</dbReference>
<dbReference type="Pfam" id="PF25597">
    <property type="entry name" value="SH3_retrovirus"/>
    <property type="match status" value="1"/>
</dbReference>
<keyword evidence="10" id="KW-0233">DNA recombination</keyword>
<dbReference type="GO" id="GO:0006310">
    <property type="term" value="P:DNA recombination"/>
    <property type="evidence" value="ECO:0007669"/>
    <property type="project" value="UniProtKB-KW"/>
</dbReference>
<keyword evidence="9" id="KW-0808">Transferase</keyword>
<keyword evidence="6" id="KW-0460">Magnesium</keyword>
<keyword evidence="1" id="KW-0548">Nucleotidyltransferase</keyword>
<dbReference type="InterPro" id="IPR057670">
    <property type="entry name" value="SH3_retrovirus"/>
</dbReference>
<reference evidence="13" key="1">
    <citation type="submission" date="2021-03" db="EMBL/GenBank/DDBJ databases">
        <title>Draft genome sequence of rust myrtle Austropuccinia psidii MF-1, a brazilian biotype.</title>
        <authorList>
            <person name="Quecine M.C."/>
            <person name="Pachon D.M.R."/>
            <person name="Bonatelli M.L."/>
            <person name="Correr F.H."/>
            <person name="Franceschini L.M."/>
            <person name="Leite T.F."/>
            <person name="Margarido G.R.A."/>
            <person name="Almeida C.A."/>
            <person name="Ferrarezi J.A."/>
            <person name="Labate C.A."/>
        </authorList>
    </citation>
    <scope>NUCLEOTIDE SEQUENCE</scope>
    <source>
        <strain evidence="13">MF-1</strain>
    </source>
</reference>
<evidence type="ECO:0000256" key="2">
    <source>
        <dbReference type="ARBA" id="ARBA00022722"/>
    </source>
</evidence>
<comment type="caution">
    <text evidence="13">The sequence shown here is derived from an EMBL/GenBank/DDBJ whole genome shotgun (WGS) entry which is preliminary data.</text>
</comment>
<keyword evidence="7" id="KW-0229">DNA integration</keyword>
<dbReference type="EMBL" id="AVOT02033957">
    <property type="protein sequence ID" value="MBW0527947.1"/>
    <property type="molecule type" value="Genomic_DNA"/>
</dbReference>
<evidence type="ECO:0000313" key="13">
    <source>
        <dbReference type="EMBL" id="MBW0527947.1"/>
    </source>
</evidence>
<feature type="compositionally biased region" description="Basic and acidic residues" evidence="11">
    <location>
        <begin position="159"/>
        <end position="168"/>
    </location>
</feature>
<evidence type="ECO:0000256" key="9">
    <source>
        <dbReference type="ARBA" id="ARBA00022932"/>
    </source>
</evidence>
<evidence type="ECO:0000256" key="1">
    <source>
        <dbReference type="ARBA" id="ARBA00022695"/>
    </source>
</evidence>
<accession>A0A9Q3EXU0</accession>
<keyword evidence="4" id="KW-0255">Endonuclease</keyword>
<evidence type="ECO:0000256" key="10">
    <source>
        <dbReference type="ARBA" id="ARBA00023172"/>
    </source>
</evidence>